<name>A0A7L7YTJ1_9VIRU</name>
<evidence type="ECO:0000256" key="4">
    <source>
        <dbReference type="ARBA" id="ARBA00022844"/>
    </source>
</evidence>
<evidence type="ECO:0000259" key="6">
    <source>
        <dbReference type="Pfam" id="PF08398"/>
    </source>
</evidence>
<dbReference type="GO" id="GO:0005198">
    <property type="term" value="F:structural molecule activity"/>
    <property type="evidence" value="ECO:0007669"/>
    <property type="project" value="InterPro"/>
</dbReference>
<dbReference type="InterPro" id="IPR016184">
    <property type="entry name" value="Capsid/spike_ssDNA_virus"/>
</dbReference>
<feature type="domain" description="Phospholipase A2-like" evidence="6">
    <location>
        <begin position="140"/>
        <end position="202"/>
    </location>
</feature>
<keyword evidence="3" id="KW-0167">Capsid protein</keyword>
<accession>A0A7L7YTJ1</accession>
<evidence type="ECO:0000256" key="3">
    <source>
        <dbReference type="ARBA" id="ARBA00022561"/>
    </source>
</evidence>
<dbReference type="InterPro" id="IPR003433">
    <property type="entry name" value="Capsid_VP4_densovirus"/>
</dbReference>
<feature type="region of interest" description="Disordered" evidence="5">
    <location>
        <begin position="417"/>
        <end position="457"/>
    </location>
</feature>
<organism evidence="7">
    <name type="scientific">uncultured densovirus</name>
    <dbReference type="NCBI Taxonomy" id="748192"/>
    <lineage>
        <taxon>Viruses</taxon>
        <taxon>Monodnaviria</taxon>
        <taxon>Shotokuvirae</taxon>
        <taxon>Cossaviricota</taxon>
        <taxon>Quintoviricetes</taxon>
        <taxon>Piccovirales</taxon>
        <taxon>Parvoviridae</taxon>
        <taxon>Densovirinae</taxon>
        <taxon>environmental samples</taxon>
    </lineage>
</organism>
<dbReference type="Pfam" id="PF08398">
    <property type="entry name" value="Phospholip_A2_4"/>
    <property type="match status" value="1"/>
</dbReference>
<dbReference type="Pfam" id="PF02336">
    <property type="entry name" value="Denso_VP4"/>
    <property type="match status" value="1"/>
</dbReference>
<evidence type="ECO:0000256" key="2">
    <source>
        <dbReference type="ARBA" id="ARBA00022431"/>
    </source>
</evidence>
<keyword evidence="4" id="KW-0946">Virion</keyword>
<sequence>MSWRAQFCSMSVITKRLPTGRVEYYLENAFGKLKRVTSTNTSHLNEFHWPDYGATNEAFEEVALDDIEVDTSDTTPLVEETSFSATPGLAEAGGISAAAGAASAPTATAFGAGVGITLGSIAVGTAIGTLSEDEHKDPVVSLPDHRYIGPGNTVDDTEPVDVDDSIAKEHDINYEKAKTQEDVQEADKQGADEFLSDVIDNNNLHSVAGYIGLKAKEKIESVIGVQYPSNLPSISGMSHSRVVRALGKYPIDKDPRKHNDFPQRHEFSPLHYVGRVKYIWEQWNHARQNRGLPRVDPPSSLGIAVTMRPKTDKKTGVRADNKSITFPEWQKRNSGKAGPLIEAFRAGRPFQNTTVRTLLDTAIAHDISESERLEVEAILKSFDSGSISIADFDNSGGAGPSNAPQNVDMMDTRGVKRTNDGVQGGSGTPSNPAEAIQTADAKGTGHNSGSDGGFDSAQGPVSFLPKGGYSAKGGMMRFTKVHRMKSWAVPYFKLASTVHGGSNLVTTPLAKIPWEYAFFYLSPEEFNLLPAGSYIDSVHIKIMQTVASTGYPTGSTTSTIATTNHPKVLVIGKDLEAKSRGGVDRALNFSSSMVPSFSDTPDMSSIYDDFIAKQYGTDQTALDSEVVIPGAAHKIPYYNKGHFCIYQPNRAQALANGFFTETDGTVTANYSPGFEYFSNYITELNSNDTTWDFVDSMSYKFTSAPIGEQYKALELLTSTFDQNTGSQNQYFNSKRNVSGTLVNGDTKFTESIRPSQRSTIPIVNYKTAPMEYGAYFIRGDKAGKPSRQPSYHIGMRAIDKLDPELNETRAPTFVQANIEFEIEATMMVNLPSYPNRFMRPKFFNTSIENAVQGIDANPSYGPERFVTFGLYDEIGESPPLAAIDTEDNEPNEEGMLLRRNRVKRSVPNISSLVSRKRK</sequence>
<gene>
    <name evidence="7" type="primary">VP</name>
</gene>
<evidence type="ECO:0000256" key="5">
    <source>
        <dbReference type="SAM" id="MobiDB-lite"/>
    </source>
</evidence>
<proteinExistence type="predicted"/>
<dbReference type="SUPFAM" id="SSF88645">
    <property type="entry name" value="ssDNA viruses"/>
    <property type="match status" value="1"/>
</dbReference>
<protein>
    <submittedName>
        <fullName evidence="7">VP</fullName>
    </submittedName>
</protein>
<keyword evidence="2" id="KW-1140">T=1 icosahedral capsid protein</keyword>
<dbReference type="EMBL" id="MT733038">
    <property type="protein sequence ID" value="QOD39555.1"/>
    <property type="molecule type" value="Genomic_DNA"/>
</dbReference>
<evidence type="ECO:0000256" key="1">
    <source>
        <dbReference type="ARBA" id="ARBA00004328"/>
    </source>
</evidence>
<comment type="subcellular location">
    <subcellularLocation>
        <location evidence="1">Virion</location>
    </subcellularLocation>
</comment>
<dbReference type="GO" id="GO:0039615">
    <property type="term" value="C:T=1 icosahedral viral capsid"/>
    <property type="evidence" value="ECO:0007669"/>
    <property type="project" value="UniProtKB-KW"/>
</dbReference>
<reference evidence="7" key="1">
    <citation type="submission" date="2020-07" db="EMBL/GenBank/DDBJ databases">
        <title>Diversity of sea star-associated densoviruses and transcribed endogenized viral elements of densovirus origin.</title>
        <authorList>
            <person name="Jackson E.W."/>
            <person name="Hewson I."/>
        </authorList>
    </citation>
    <scope>NUCLEOTIDE SEQUENCE</scope>
</reference>
<dbReference type="InterPro" id="IPR013607">
    <property type="entry name" value="Phospholipase_A2-like"/>
</dbReference>
<evidence type="ECO:0000313" key="7">
    <source>
        <dbReference type="EMBL" id="QOD39555.1"/>
    </source>
</evidence>